<dbReference type="InterPro" id="IPR011250">
    <property type="entry name" value="OMP/PagP_B-barrel"/>
</dbReference>
<comment type="caution">
    <text evidence="1">The sequence shown here is derived from an EMBL/GenBank/DDBJ whole genome shotgun (WGS) entry which is preliminary data.</text>
</comment>
<dbReference type="EMBL" id="DVLY01000166">
    <property type="protein sequence ID" value="HIT98496.1"/>
    <property type="molecule type" value="Genomic_DNA"/>
</dbReference>
<evidence type="ECO:0000313" key="2">
    <source>
        <dbReference type="Proteomes" id="UP000824161"/>
    </source>
</evidence>
<dbReference type="InterPro" id="IPR019619">
    <property type="entry name" value="DUF2490"/>
</dbReference>
<feature type="non-terminal residue" evidence="1">
    <location>
        <position position="208"/>
    </location>
</feature>
<sequence>MKKTEKTTRGVVLWTILLFLFADEVRAAGADRAGWMAGSVSWRLNERWELATGLEYRSKDDFSTTDRWSWNLAAGYSLTRWLEAEAGYELLVKHSDTCWPVEHRYWFSLTESVEVGRVEFSLRERFQHTLGSEHEYRLRTRFQAKVEATDRLSPYLWVEMYNDLGRGGHFSLARVRYRGGCEYRWTNTFSTDGFYLYQSQPGARRHVV</sequence>
<proteinExistence type="predicted"/>
<accession>A0A9D1KT56</accession>
<reference evidence="1" key="1">
    <citation type="submission" date="2020-10" db="EMBL/GenBank/DDBJ databases">
        <authorList>
            <person name="Gilroy R."/>
        </authorList>
    </citation>
    <scope>NUCLEOTIDE SEQUENCE</scope>
    <source>
        <strain evidence="1">1383</strain>
    </source>
</reference>
<dbReference type="Proteomes" id="UP000824161">
    <property type="component" value="Unassembled WGS sequence"/>
</dbReference>
<organism evidence="1 2">
    <name type="scientific">Candidatus Merdimorpha stercoravium</name>
    <dbReference type="NCBI Taxonomy" id="2840863"/>
    <lineage>
        <taxon>Bacteria</taxon>
        <taxon>Pseudomonadati</taxon>
        <taxon>Bacteroidota</taxon>
        <taxon>Flavobacteriia</taxon>
        <taxon>Flavobacteriales</taxon>
        <taxon>Candidatus Merdimorpha</taxon>
    </lineage>
</organism>
<gene>
    <name evidence="1" type="ORF">IAC44_06640</name>
</gene>
<evidence type="ECO:0000313" key="1">
    <source>
        <dbReference type="EMBL" id="HIT98496.1"/>
    </source>
</evidence>
<protein>
    <submittedName>
        <fullName evidence="1">DUF2490 domain-containing protein</fullName>
    </submittedName>
</protein>
<dbReference type="AlphaFoldDB" id="A0A9D1KT56"/>
<name>A0A9D1KT56_9FLAO</name>
<dbReference type="Gene3D" id="2.40.160.20">
    <property type="match status" value="1"/>
</dbReference>
<dbReference type="Pfam" id="PF10677">
    <property type="entry name" value="DUF2490"/>
    <property type="match status" value="1"/>
</dbReference>
<reference evidence="1" key="2">
    <citation type="journal article" date="2021" name="PeerJ">
        <title>Extensive microbial diversity within the chicken gut microbiome revealed by metagenomics and culture.</title>
        <authorList>
            <person name="Gilroy R."/>
            <person name="Ravi A."/>
            <person name="Getino M."/>
            <person name="Pursley I."/>
            <person name="Horton D.L."/>
            <person name="Alikhan N.F."/>
            <person name="Baker D."/>
            <person name="Gharbi K."/>
            <person name="Hall N."/>
            <person name="Watson M."/>
            <person name="Adriaenssens E.M."/>
            <person name="Foster-Nyarko E."/>
            <person name="Jarju S."/>
            <person name="Secka A."/>
            <person name="Antonio M."/>
            <person name="Oren A."/>
            <person name="Chaudhuri R.R."/>
            <person name="La Ragione R."/>
            <person name="Hildebrand F."/>
            <person name="Pallen M.J."/>
        </authorList>
    </citation>
    <scope>NUCLEOTIDE SEQUENCE</scope>
    <source>
        <strain evidence="1">1383</strain>
    </source>
</reference>
<dbReference type="SUPFAM" id="SSF56925">
    <property type="entry name" value="OMPA-like"/>
    <property type="match status" value="1"/>
</dbReference>